<dbReference type="EMBL" id="AP024274">
    <property type="protein sequence ID" value="BCP67786.1"/>
    <property type="molecule type" value="Genomic_DNA"/>
</dbReference>
<dbReference type="Gene3D" id="1.10.10.10">
    <property type="entry name" value="Winged helix-like DNA-binding domain superfamily/Winged helix DNA-binding domain"/>
    <property type="match status" value="1"/>
</dbReference>
<accession>A0A7R7TQH3</accession>
<dbReference type="AlphaFoldDB" id="A0A7R7TQH3"/>
<evidence type="ECO:0000259" key="1">
    <source>
        <dbReference type="Pfam" id="PF08708"/>
    </source>
</evidence>
<dbReference type="InterPro" id="IPR004322">
    <property type="entry name" value="Plasmid_replicase_bac"/>
</dbReference>
<organism evidence="2 3">
    <name type="scientific">Thermus thermophilus</name>
    <dbReference type="NCBI Taxonomy" id="274"/>
    <lineage>
        <taxon>Bacteria</taxon>
        <taxon>Thermotogati</taxon>
        <taxon>Deinococcota</taxon>
        <taxon>Deinococci</taxon>
        <taxon>Thermales</taxon>
        <taxon>Thermaceae</taxon>
        <taxon>Thermus</taxon>
    </lineage>
</organism>
<protein>
    <submittedName>
        <fullName evidence="2">RepA protein</fullName>
    </submittedName>
</protein>
<evidence type="ECO:0000313" key="2">
    <source>
        <dbReference type="EMBL" id="BCP67786.1"/>
    </source>
</evidence>
<feature type="domain" description="Primase C-terminal 1" evidence="1">
    <location>
        <begin position="238"/>
        <end position="318"/>
    </location>
</feature>
<keyword evidence="2" id="KW-0614">Plasmid</keyword>
<evidence type="ECO:0000313" key="3">
    <source>
        <dbReference type="Proteomes" id="UP000596099"/>
    </source>
</evidence>
<dbReference type="InterPro" id="IPR036388">
    <property type="entry name" value="WH-like_DNA-bd_sf"/>
</dbReference>
<dbReference type="InterPro" id="IPR014820">
    <property type="entry name" value="PriCT_1"/>
</dbReference>
<dbReference type="Pfam" id="PF08708">
    <property type="entry name" value="PriCT_1"/>
    <property type="match status" value="1"/>
</dbReference>
<geneLocation type="plasmid" evidence="2 3">
    <name>pHB5018e</name>
</geneLocation>
<proteinExistence type="predicted"/>
<dbReference type="RefSeq" id="WP_259330135.1">
    <property type="nucleotide sequence ID" value="NZ_AP024274.1"/>
</dbReference>
<sequence length="417" mass="47251">MEHHTRPEAQIPDTLAKIAGLFQINPDLGEVVLRAYAALRGLSPEALRAHLLAPPPRPERAREAFQRPYLAHFAQTLPRYPYATDDPKEGVRIYKRENALKRVHVQVGHYPHAVLRLVVDVDLPWPQVEERIHALPPSLVLVNPRSGHFHAWYELDPIPLTPPPGREESLKGALALLAEVEALLEAYYGADPGYNGLLSRNPFLHPPEWTWGGGKRWSLRDLHRELRGLLPSGTRRRVDPGLASYGRNNALFDRLRAEAYAHVALFRGVPGGEEAFRAWVEQRAHALNQALFRDHPKGPLDPREVHHTAKSVAKWTYRNYRGARVYPVSSTGRPDRSRLSPQARALIPPLQGQELQEAVREGGRRRGSQRRQEAEEKLTEALKRLQARGERVTARALAREAGVKPHTASKWLKKMRE</sequence>
<gene>
    <name evidence="2" type="ORF">TthHB5018_e27200</name>
</gene>
<reference evidence="3" key="1">
    <citation type="submission" date="2021-01" db="EMBL/GenBank/DDBJ databases">
        <title>Complete Genome Sequence of Thermus thermophilus Strain HB5018, Isolated from Mine Onsen Hot Spring.</title>
        <authorList>
            <person name="Miyazaki K."/>
            <person name="Moriya T."/>
            <person name="Nemoto N."/>
            <person name="Oshima T."/>
            <person name="Yura K."/>
            <person name="Bessho Y."/>
        </authorList>
    </citation>
    <scope>NUCLEOTIDE SEQUENCE [LARGE SCALE GENOMIC DNA]</scope>
    <source>
        <strain evidence="3">HB5018</strain>
        <plasmid evidence="3">pHB5018e</plasmid>
    </source>
</reference>
<name>A0A7R7TQH3_THETH</name>
<dbReference type="Proteomes" id="UP000596099">
    <property type="component" value="Plasmid pHB5018e"/>
</dbReference>
<dbReference type="Gene3D" id="1.10.340.50">
    <property type="match status" value="1"/>
</dbReference>
<dbReference type="Pfam" id="PF03090">
    <property type="entry name" value="Replicase"/>
    <property type="match status" value="1"/>
</dbReference>